<dbReference type="GO" id="GO:0030288">
    <property type="term" value="C:outer membrane-bounded periplasmic space"/>
    <property type="evidence" value="ECO:0007669"/>
    <property type="project" value="TreeGrafter"/>
</dbReference>
<evidence type="ECO:0000256" key="1">
    <source>
        <dbReference type="ARBA" id="ARBA00022729"/>
    </source>
</evidence>
<evidence type="ECO:0000313" key="3">
    <source>
        <dbReference type="Proteomes" id="UP000254134"/>
    </source>
</evidence>
<keyword evidence="1" id="KW-0732">Signal</keyword>
<proteinExistence type="predicted"/>
<dbReference type="PROSITE" id="PS51257">
    <property type="entry name" value="PROKAR_LIPOPROTEIN"/>
    <property type="match status" value="1"/>
</dbReference>
<accession>A0A7M2Z170</accession>
<name>A0A7M2Z170_9ACTN</name>
<dbReference type="Pfam" id="PF13343">
    <property type="entry name" value="SBP_bac_6"/>
    <property type="match status" value="1"/>
</dbReference>
<evidence type="ECO:0000313" key="2">
    <source>
        <dbReference type="EMBL" id="RDI76040.1"/>
    </source>
</evidence>
<reference evidence="2 3" key="1">
    <citation type="submission" date="2018-07" db="EMBL/GenBank/DDBJ databases">
        <title>High-quality-draft genome sequence of Gaiella occulta.</title>
        <authorList>
            <person name="Severino R."/>
            <person name="Froufe H.J.C."/>
            <person name="Rainey F.A."/>
            <person name="Barroso C."/>
            <person name="Albuquerque L."/>
            <person name="Lobo-Da-Cunha A."/>
            <person name="Da Costa M.S."/>
            <person name="Egas C."/>
        </authorList>
    </citation>
    <scope>NUCLEOTIDE SEQUENCE [LARGE SCALE GENOMIC DNA]</scope>
    <source>
        <strain evidence="2 3">F2-233</strain>
    </source>
</reference>
<protein>
    <submittedName>
        <fullName evidence="2">SfuA: ABC transporter periplasmic binding protein, thiB subfamily</fullName>
    </submittedName>
</protein>
<dbReference type="AlphaFoldDB" id="A0A7M2Z170"/>
<dbReference type="SUPFAM" id="SSF53850">
    <property type="entry name" value="Periplasmic binding protein-like II"/>
    <property type="match status" value="1"/>
</dbReference>
<dbReference type="Gene3D" id="3.40.190.10">
    <property type="entry name" value="Periplasmic binding protein-like II"/>
    <property type="match status" value="2"/>
</dbReference>
<dbReference type="InterPro" id="IPR005948">
    <property type="entry name" value="ThiB-like"/>
</dbReference>
<dbReference type="Proteomes" id="UP000254134">
    <property type="component" value="Unassembled WGS sequence"/>
</dbReference>
<sequence length="353" mass="37939">MKRRHAHRLGLLVVLAAVAALVAGCGGGNGAPKEVVLVTHDSFAISKQVKAAFERESGLKLTILQGGDAGEAVNRALLTKGNPQGDVLFGIDNNLLSRALDANLFSPYEAAGLEQVPAAYRLDPEHRVTPVDHGDVCLNVDRGWFRRHGVAPPRSLGDLVAPRYRKLLVVENPATSTPGLAFLLATVARYGANGWQDYWRRLRAGGVLVVDGWEEAYTAQFSGASGSKGTRPIVVSYATSPAAEVIFAGKPLAQAPTAVVEDSCFRQVELAGVLRGARNEAGARKLIDFMLSERFQADVPGSMFVLPVRKGTPLPPAFTRFAVSPAHPLELPPATIGSRRDAWIDEWTRIVLR</sequence>
<organism evidence="2 3">
    <name type="scientific">Gaiella occulta</name>
    <dbReference type="NCBI Taxonomy" id="1002870"/>
    <lineage>
        <taxon>Bacteria</taxon>
        <taxon>Bacillati</taxon>
        <taxon>Actinomycetota</taxon>
        <taxon>Thermoleophilia</taxon>
        <taxon>Gaiellales</taxon>
        <taxon>Gaiellaceae</taxon>
        <taxon>Gaiella</taxon>
    </lineage>
</organism>
<dbReference type="CDD" id="cd13545">
    <property type="entry name" value="PBP2_TbpA"/>
    <property type="match status" value="1"/>
</dbReference>
<dbReference type="RefSeq" id="WP_114794900.1">
    <property type="nucleotide sequence ID" value="NZ_QQZY01000001.1"/>
</dbReference>
<dbReference type="PANTHER" id="PTHR30006">
    <property type="entry name" value="THIAMINE-BINDING PERIPLASMIC PROTEIN-RELATED"/>
    <property type="match status" value="1"/>
</dbReference>
<keyword evidence="3" id="KW-1185">Reference proteome</keyword>
<dbReference type="GO" id="GO:0030975">
    <property type="term" value="F:thiamine binding"/>
    <property type="evidence" value="ECO:0007669"/>
    <property type="project" value="InterPro"/>
</dbReference>
<dbReference type="NCBIfam" id="TIGR01254">
    <property type="entry name" value="sfuA"/>
    <property type="match status" value="1"/>
</dbReference>
<dbReference type="GO" id="GO:0015888">
    <property type="term" value="P:thiamine transport"/>
    <property type="evidence" value="ECO:0007669"/>
    <property type="project" value="InterPro"/>
</dbReference>
<dbReference type="OrthoDB" id="5412681at2"/>
<reference evidence="3" key="2">
    <citation type="journal article" date="2019" name="MicrobiologyOpen">
        <title>High-quality draft genome sequence of Gaiella occulta isolated from a 150 meter deep mineral water borehole and comparison with the genome sequences of other deep-branching lineages of the phylum Actinobacteria.</title>
        <authorList>
            <person name="Severino R."/>
            <person name="Froufe H.J.C."/>
            <person name="Barroso C."/>
            <person name="Albuquerque L."/>
            <person name="Lobo-da-Cunha A."/>
            <person name="da Costa M.S."/>
            <person name="Egas C."/>
        </authorList>
    </citation>
    <scope>NUCLEOTIDE SEQUENCE [LARGE SCALE GENOMIC DNA]</scope>
    <source>
        <strain evidence="3">F2-233</strain>
    </source>
</reference>
<dbReference type="PANTHER" id="PTHR30006:SF2">
    <property type="entry name" value="ABC TRANSPORTER SUBSTRATE-BINDING PROTEIN"/>
    <property type="match status" value="1"/>
</dbReference>
<dbReference type="GO" id="GO:0030976">
    <property type="term" value="F:thiamine pyrophosphate binding"/>
    <property type="evidence" value="ECO:0007669"/>
    <property type="project" value="TreeGrafter"/>
</dbReference>
<gene>
    <name evidence="2" type="ORF">Gocc_0459</name>
</gene>
<dbReference type="EMBL" id="QQZY01000001">
    <property type="protein sequence ID" value="RDI76040.1"/>
    <property type="molecule type" value="Genomic_DNA"/>
</dbReference>
<comment type="caution">
    <text evidence="2">The sequence shown here is derived from an EMBL/GenBank/DDBJ whole genome shotgun (WGS) entry which is preliminary data.</text>
</comment>